<gene>
    <name evidence="3" type="ORF">ACPOL_1409</name>
</gene>
<dbReference type="AlphaFoldDB" id="A0A2Z5FW69"/>
<protein>
    <recommendedName>
        <fullName evidence="2">Transposase IS116/IS110/IS902 C-terminal domain-containing protein</fullName>
    </recommendedName>
</protein>
<keyword evidence="1" id="KW-0812">Transmembrane</keyword>
<dbReference type="GO" id="GO:0004803">
    <property type="term" value="F:transposase activity"/>
    <property type="evidence" value="ECO:0007669"/>
    <property type="project" value="InterPro"/>
</dbReference>
<dbReference type="OrthoDB" id="5289737at2"/>
<keyword evidence="4" id="KW-1185">Reference proteome</keyword>
<dbReference type="GO" id="GO:0006313">
    <property type="term" value="P:DNA transposition"/>
    <property type="evidence" value="ECO:0007669"/>
    <property type="project" value="InterPro"/>
</dbReference>
<dbReference type="KEGG" id="abas:ACPOL_1409"/>
<proteinExistence type="predicted"/>
<dbReference type="Proteomes" id="UP000253606">
    <property type="component" value="Chromosome"/>
</dbReference>
<evidence type="ECO:0000259" key="2">
    <source>
        <dbReference type="Pfam" id="PF02371"/>
    </source>
</evidence>
<evidence type="ECO:0000256" key="1">
    <source>
        <dbReference type="SAM" id="Phobius"/>
    </source>
</evidence>
<keyword evidence="1" id="KW-0472">Membrane</keyword>
<evidence type="ECO:0000313" key="3">
    <source>
        <dbReference type="EMBL" id="AXC10757.1"/>
    </source>
</evidence>
<organism evidence="3 4">
    <name type="scientific">Acidisarcina polymorpha</name>
    <dbReference type="NCBI Taxonomy" id="2211140"/>
    <lineage>
        <taxon>Bacteria</taxon>
        <taxon>Pseudomonadati</taxon>
        <taxon>Acidobacteriota</taxon>
        <taxon>Terriglobia</taxon>
        <taxon>Terriglobales</taxon>
        <taxon>Acidobacteriaceae</taxon>
        <taxon>Acidisarcina</taxon>
    </lineage>
</organism>
<feature type="domain" description="Transposase IS116/IS110/IS902 C-terminal" evidence="2">
    <location>
        <begin position="16"/>
        <end position="59"/>
    </location>
</feature>
<reference evidence="3 4" key="1">
    <citation type="journal article" date="2018" name="Front. Microbiol.">
        <title>Hydrolytic Capabilities as a Key to Environmental Success: Chitinolytic and Cellulolytic Acidobacteria From Acidic Sub-arctic Soils and Boreal Peatlands.</title>
        <authorList>
            <person name="Belova S.E."/>
            <person name="Ravin N.V."/>
            <person name="Pankratov T.A."/>
            <person name="Rakitin A.L."/>
            <person name="Ivanova A.A."/>
            <person name="Beletsky A.V."/>
            <person name="Mardanov A.V."/>
            <person name="Sinninghe Damste J.S."/>
            <person name="Dedysh S.N."/>
        </authorList>
    </citation>
    <scope>NUCLEOTIDE SEQUENCE [LARGE SCALE GENOMIC DNA]</scope>
    <source>
        <strain evidence="3 4">SBC82</strain>
    </source>
</reference>
<dbReference type="RefSeq" id="WP_114206328.1">
    <property type="nucleotide sequence ID" value="NZ_CP030840.1"/>
</dbReference>
<dbReference type="InterPro" id="IPR003346">
    <property type="entry name" value="Transposase_20"/>
</dbReference>
<sequence length="90" mass="9619">MRHGFPSNRQHAEISLEAVEGIGPVPATAIAAAVSNGPLSKWKAIAAWLGLVPRQKWGGVLFSLHVAVIALTGSILVFRTERTRALLPKN</sequence>
<name>A0A2Z5FW69_9BACT</name>
<dbReference type="GO" id="GO:0003677">
    <property type="term" value="F:DNA binding"/>
    <property type="evidence" value="ECO:0007669"/>
    <property type="project" value="InterPro"/>
</dbReference>
<dbReference type="EMBL" id="CP030840">
    <property type="protein sequence ID" value="AXC10757.1"/>
    <property type="molecule type" value="Genomic_DNA"/>
</dbReference>
<accession>A0A2Z5FW69</accession>
<evidence type="ECO:0000313" key="4">
    <source>
        <dbReference type="Proteomes" id="UP000253606"/>
    </source>
</evidence>
<dbReference type="Pfam" id="PF02371">
    <property type="entry name" value="Transposase_20"/>
    <property type="match status" value="1"/>
</dbReference>
<keyword evidence="1" id="KW-1133">Transmembrane helix</keyword>
<feature type="transmembrane region" description="Helical" evidence="1">
    <location>
        <begin position="57"/>
        <end position="78"/>
    </location>
</feature>